<accession>A0A5J4PM63</accession>
<dbReference type="PANTHER" id="PTHR30461">
    <property type="entry name" value="DNA-INVERTASE FROM LAMBDOID PROPHAGE"/>
    <property type="match status" value="1"/>
</dbReference>
<comment type="caution">
    <text evidence="5">The sequence shown here is derived from an EMBL/GenBank/DDBJ whole genome shotgun (WGS) entry which is preliminary data.</text>
</comment>
<dbReference type="PROSITE" id="PS51736">
    <property type="entry name" value="RECOMBINASES_3"/>
    <property type="match status" value="1"/>
</dbReference>
<evidence type="ECO:0000256" key="2">
    <source>
        <dbReference type="ARBA" id="ARBA00023125"/>
    </source>
</evidence>
<feature type="non-terminal residue" evidence="5">
    <location>
        <position position="165"/>
    </location>
</feature>
<keyword evidence="1" id="KW-0229">DNA integration</keyword>
<dbReference type="InterPro" id="IPR006119">
    <property type="entry name" value="Resolv_N"/>
</dbReference>
<evidence type="ECO:0000259" key="4">
    <source>
        <dbReference type="PROSITE" id="PS51736"/>
    </source>
</evidence>
<evidence type="ECO:0000313" key="5">
    <source>
        <dbReference type="EMBL" id="KAA6309664.1"/>
    </source>
</evidence>
<dbReference type="GO" id="GO:0000150">
    <property type="term" value="F:DNA strand exchange activity"/>
    <property type="evidence" value="ECO:0007669"/>
    <property type="project" value="InterPro"/>
</dbReference>
<name>A0A5J4PM63_9ZZZZ</name>
<dbReference type="InterPro" id="IPR006118">
    <property type="entry name" value="Recombinase_CS"/>
</dbReference>
<evidence type="ECO:0000256" key="3">
    <source>
        <dbReference type="ARBA" id="ARBA00023172"/>
    </source>
</evidence>
<dbReference type="EMBL" id="SNRY01007832">
    <property type="protein sequence ID" value="KAA6309664.1"/>
    <property type="molecule type" value="Genomic_DNA"/>
</dbReference>
<dbReference type="CDD" id="cd03768">
    <property type="entry name" value="SR_ResInv"/>
    <property type="match status" value="1"/>
</dbReference>
<keyword evidence="2" id="KW-0238">DNA-binding</keyword>
<dbReference type="PANTHER" id="PTHR30461:SF19">
    <property type="entry name" value="SITE-SPECIFIC RECOMBINASE RESOLVASE FAMILY"/>
    <property type="match status" value="1"/>
</dbReference>
<dbReference type="InterPro" id="IPR036162">
    <property type="entry name" value="Resolvase-like_N_sf"/>
</dbReference>
<dbReference type="SMART" id="SM00857">
    <property type="entry name" value="Resolvase"/>
    <property type="match status" value="1"/>
</dbReference>
<reference evidence="5" key="1">
    <citation type="submission" date="2019-03" db="EMBL/GenBank/DDBJ databases">
        <title>Single cell metagenomics reveals metabolic interactions within the superorganism composed of flagellate Streblomastix strix and complex community of Bacteroidetes bacteria on its surface.</title>
        <authorList>
            <person name="Treitli S.C."/>
            <person name="Kolisko M."/>
            <person name="Husnik F."/>
            <person name="Keeling P."/>
            <person name="Hampl V."/>
        </authorList>
    </citation>
    <scope>NUCLEOTIDE SEQUENCE</scope>
    <source>
        <strain evidence="5">STM</strain>
    </source>
</reference>
<protein>
    <submittedName>
        <fullName evidence="5">Putative DNA-invertase from lambdoid prophage Rac</fullName>
    </submittedName>
</protein>
<dbReference type="AlphaFoldDB" id="A0A5J4PM63"/>
<gene>
    <name evidence="5" type="ORF">EZS27_038891</name>
</gene>
<dbReference type="InterPro" id="IPR050639">
    <property type="entry name" value="SSR_resolvase"/>
</dbReference>
<evidence type="ECO:0000256" key="1">
    <source>
        <dbReference type="ARBA" id="ARBA00022908"/>
    </source>
</evidence>
<keyword evidence="3" id="KW-0233">DNA recombination</keyword>
<dbReference type="Gene3D" id="3.40.50.1390">
    <property type="entry name" value="Resolvase, N-terminal catalytic domain"/>
    <property type="match status" value="1"/>
</dbReference>
<dbReference type="GO" id="GO:0015074">
    <property type="term" value="P:DNA integration"/>
    <property type="evidence" value="ECO:0007669"/>
    <property type="project" value="UniProtKB-KW"/>
</dbReference>
<sequence length="165" mass="18331">MLKTIFKITFALKIMTYGYLRVSTDEQDAQNQALGIKLKAAQLGVSISTWIEDSGVSGTKEPENRKLGIILKEMKEGDIIIASELSRLGRKTFMVMRILELCMKNGVKVYTVKDGYELGDNIQSKVLAFAFGLAAEIERDMISQRTKEALARKKAEGVILGRPKG</sequence>
<organism evidence="5">
    <name type="scientific">termite gut metagenome</name>
    <dbReference type="NCBI Taxonomy" id="433724"/>
    <lineage>
        <taxon>unclassified sequences</taxon>
        <taxon>metagenomes</taxon>
        <taxon>organismal metagenomes</taxon>
    </lineage>
</organism>
<dbReference type="SUPFAM" id="SSF53041">
    <property type="entry name" value="Resolvase-like"/>
    <property type="match status" value="1"/>
</dbReference>
<dbReference type="PROSITE" id="PS00397">
    <property type="entry name" value="RECOMBINASES_1"/>
    <property type="match status" value="1"/>
</dbReference>
<proteinExistence type="predicted"/>
<dbReference type="Pfam" id="PF00239">
    <property type="entry name" value="Resolvase"/>
    <property type="match status" value="1"/>
</dbReference>
<feature type="domain" description="Resolvase/invertase-type recombinase catalytic" evidence="4">
    <location>
        <begin position="15"/>
        <end position="157"/>
    </location>
</feature>
<dbReference type="GO" id="GO:0003677">
    <property type="term" value="F:DNA binding"/>
    <property type="evidence" value="ECO:0007669"/>
    <property type="project" value="UniProtKB-KW"/>
</dbReference>